<name>A0AAQ3SWJ0_PASNO</name>
<proteinExistence type="predicted"/>
<accession>A0AAQ3SWJ0</accession>
<reference evidence="2 3" key="1">
    <citation type="submission" date="2024-02" db="EMBL/GenBank/DDBJ databases">
        <title>High-quality chromosome-scale genome assembly of Pensacola bahiagrass (Paspalum notatum Flugge var. saurae).</title>
        <authorList>
            <person name="Vega J.M."/>
            <person name="Podio M."/>
            <person name="Orjuela J."/>
            <person name="Siena L.A."/>
            <person name="Pessino S.C."/>
            <person name="Combes M.C."/>
            <person name="Mariac C."/>
            <person name="Albertini E."/>
            <person name="Pupilli F."/>
            <person name="Ortiz J.P.A."/>
            <person name="Leblanc O."/>
        </authorList>
    </citation>
    <scope>NUCLEOTIDE SEQUENCE [LARGE SCALE GENOMIC DNA]</scope>
    <source>
        <strain evidence="2">R1</strain>
        <tissue evidence="2">Leaf</tissue>
    </source>
</reference>
<dbReference type="EMBL" id="CP144747">
    <property type="protein sequence ID" value="WVZ61966.1"/>
    <property type="molecule type" value="Genomic_DNA"/>
</dbReference>
<keyword evidence="3" id="KW-1185">Reference proteome</keyword>
<feature type="region of interest" description="Disordered" evidence="1">
    <location>
        <begin position="170"/>
        <end position="212"/>
    </location>
</feature>
<dbReference type="Proteomes" id="UP001341281">
    <property type="component" value="Chromosome 03"/>
</dbReference>
<evidence type="ECO:0000256" key="1">
    <source>
        <dbReference type="SAM" id="MobiDB-lite"/>
    </source>
</evidence>
<protein>
    <submittedName>
        <fullName evidence="2">Uncharacterized protein</fullName>
    </submittedName>
</protein>
<feature type="compositionally biased region" description="Gly residues" evidence="1">
    <location>
        <begin position="170"/>
        <end position="207"/>
    </location>
</feature>
<sequence length="337" mass="33232">MARFDDPNDDPGELRGGLLGVMAPLYDPVEELPSGAQLHDEVHGDGVLVCPDDGDDVGVAGQVVHDLDLAAHVLDVLVGAELPLGDGLAGELFPRGLVGALVGGAELALPQPLAQRVEILEPLGVAPQHGAGEEPGALHALHLGPGVGPAVRIGGTRGVAGGVRRALGVGDGDGVGGRGGGGGGGSGGGGLGGRRGLGASGVGGGAPEHGEGDEIEEAVAVRGGAGADAGVPHRAGEGGGGHRNLGGPRRRVRTVEGIGWVEAEAGRVGGVEGTARGSVARCQWGTVAFAGTETKTLTMRARSNGSGFIAASVPRSRQPSSELASSDPRVPFCIWVV</sequence>
<feature type="region of interest" description="Disordered" evidence="1">
    <location>
        <begin position="226"/>
        <end position="249"/>
    </location>
</feature>
<dbReference type="AlphaFoldDB" id="A0AAQ3SWJ0"/>
<gene>
    <name evidence="2" type="ORF">U9M48_011771</name>
</gene>
<evidence type="ECO:0000313" key="2">
    <source>
        <dbReference type="EMBL" id="WVZ61966.1"/>
    </source>
</evidence>
<organism evidence="2 3">
    <name type="scientific">Paspalum notatum var. saurae</name>
    <dbReference type="NCBI Taxonomy" id="547442"/>
    <lineage>
        <taxon>Eukaryota</taxon>
        <taxon>Viridiplantae</taxon>
        <taxon>Streptophyta</taxon>
        <taxon>Embryophyta</taxon>
        <taxon>Tracheophyta</taxon>
        <taxon>Spermatophyta</taxon>
        <taxon>Magnoliopsida</taxon>
        <taxon>Liliopsida</taxon>
        <taxon>Poales</taxon>
        <taxon>Poaceae</taxon>
        <taxon>PACMAD clade</taxon>
        <taxon>Panicoideae</taxon>
        <taxon>Andropogonodae</taxon>
        <taxon>Paspaleae</taxon>
        <taxon>Paspalinae</taxon>
        <taxon>Paspalum</taxon>
    </lineage>
</organism>
<evidence type="ECO:0000313" key="3">
    <source>
        <dbReference type="Proteomes" id="UP001341281"/>
    </source>
</evidence>